<keyword evidence="6 14" id="KW-0347">Helicase</keyword>
<keyword evidence="7 14" id="KW-0067">ATP-binding</keyword>
<feature type="compositionally biased region" description="Basic and acidic residues" evidence="15">
    <location>
        <begin position="583"/>
        <end position="599"/>
    </location>
</feature>
<comment type="subcellular location">
    <subcellularLocation>
        <location evidence="1">Nucleus</location>
        <location evidence="1">Nucleolus</location>
    </subcellularLocation>
</comment>
<proteinExistence type="inferred from homology"/>
<dbReference type="Pfam" id="PF13041">
    <property type="entry name" value="PPR_2"/>
    <property type="match status" value="1"/>
</dbReference>
<feature type="compositionally biased region" description="Basic and acidic residues" evidence="15">
    <location>
        <begin position="537"/>
        <end position="548"/>
    </location>
</feature>
<dbReference type="InterPro" id="IPR025313">
    <property type="entry name" value="SPB4-like_CTE"/>
</dbReference>
<evidence type="ECO:0000256" key="4">
    <source>
        <dbReference type="ARBA" id="ARBA00022741"/>
    </source>
</evidence>
<dbReference type="AlphaFoldDB" id="A0A9P6X977"/>
<dbReference type="InterPro" id="IPR001650">
    <property type="entry name" value="Helicase_C-like"/>
</dbReference>
<dbReference type="CDD" id="cd17960">
    <property type="entry name" value="DEADc_DDX55"/>
    <property type="match status" value="1"/>
</dbReference>
<reference evidence="19" key="1">
    <citation type="journal article" date="2020" name="Microb. Genom.">
        <title>Genetic diversity of clinical and environmental Mucorales isolates obtained from an investigation of mucormycosis cases among solid organ transplant recipients.</title>
        <authorList>
            <person name="Nguyen M.H."/>
            <person name="Kaul D."/>
            <person name="Muto C."/>
            <person name="Cheng S.J."/>
            <person name="Richter R.A."/>
            <person name="Bruno V.M."/>
            <person name="Liu G."/>
            <person name="Beyhan S."/>
            <person name="Sundermann A.J."/>
            <person name="Mounaud S."/>
            <person name="Pasculle A.W."/>
            <person name="Nierman W.C."/>
            <person name="Driscoll E."/>
            <person name="Cumbie R."/>
            <person name="Clancy C.J."/>
            <person name="Dupont C.L."/>
        </authorList>
    </citation>
    <scope>NUCLEOTIDE SEQUENCE</scope>
    <source>
        <strain evidence="19">GL11</strain>
    </source>
</reference>
<dbReference type="FunFam" id="3.40.50.300:FF:000877">
    <property type="entry name" value="RNA helicase"/>
    <property type="match status" value="1"/>
</dbReference>
<protein>
    <recommendedName>
        <fullName evidence="14">ATP-dependent RNA helicase</fullName>
        <ecNumber evidence="14">3.6.4.13</ecNumber>
    </recommendedName>
</protein>
<keyword evidence="2" id="KW-0690">Ribosome biogenesis</keyword>
<dbReference type="GO" id="GO:0003723">
    <property type="term" value="F:RNA binding"/>
    <property type="evidence" value="ECO:0007669"/>
    <property type="project" value="UniProtKB-UniRule"/>
</dbReference>
<dbReference type="GO" id="GO:0006364">
    <property type="term" value="P:rRNA processing"/>
    <property type="evidence" value="ECO:0007669"/>
    <property type="project" value="UniProtKB-KW"/>
</dbReference>
<dbReference type="Pfam" id="PF01535">
    <property type="entry name" value="PPR"/>
    <property type="match status" value="1"/>
</dbReference>
<dbReference type="CDD" id="cd18787">
    <property type="entry name" value="SF2_C_DEAD"/>
    <property type="match status" value="1"/>
</dbReference>
<feature type="domain" description="Helicase ATP-binding" evidence="16">
    <location>
        <begin position="42"/>
        <end position="225"/>
    </location>
</feature>
<evidence type="ECO:0000256" key="2">
    <source>
        <dbReference type="ARBA" id="ARBA00022517"/>
    </source>
</evidence>
<dbReference type="EMBL" id="JAANQT010000800">
    <property type="protein sequence ID" value="KAG1308295.1"/>
    <property type="molecule type" value="Genomic_DNA"/>
</dbReference>
<evidence type="ECO:0000256" key="12">
    <source>
        <dbReference type="PROSITE-ProRule" id="PRU00552"/>
    </source>
</evidence>
<keyword evidence="9" id="KW-0175">Coiled coil</keyword>
<evidence type="ECO:0000256" key="7">
    <source>
        <dbReference type="ARBA" id="ARBA00022840"/>
    </source>
</evidence>
<dbReference type="GO" id="GO:0005524">
    <property type="term" value="F:ATP binding"/>
    <property type="evidence" value="ECO:0007669"/>
    <property type="project" value="UniProtKB-UniRule"/>
</dbReference>
<keyword evidence="8 14" id="KW-0694">RNA-binding</keyword>
<evidence type="ECO:0000259" key="17">
    <source>
        <dbReference type="PROSITE" id="PS51194"/>
    </source>
</evidence>
<dbReference type="Pfam" id="PF13959">
    <property type="entry name" value="CTE_SPB4"/>
    <property type="match status" value="1"/>
</dbReference>
<dbReference type="SUPFAM" id="SSF52540">
    <property type="entry name" value="P-loop containing nucleoside triphosphate hydrolases"/>
    <property type="match status" value="2"/>
</dbReference>
<dbReference type="InterPro" id="IPR014014">
    <property type="entry name" value="RNA_helicase_DEAD_Q_motif"/>
</dbReference>
<feature type="region of interest" description="Disordered" evidence="15">
    <location>
        <begin position="537"/>
        <end position="602"/>
    </location>
</feature>
<organism evidence="19 20">
    <name type="scientific">Rhizopus oryzae</name>
    <name type="common">Mucormycosis agent</name>
    <name type="synonym">Rhizopus arrhizus var. delemar</name>
    <dbReference type="NCBI Taxonomy" id="64495"/>
    <lineage>
        <taxon>Eukaryota</taxon>
        <taxon>Fungi</taxon>
        <taxon>Fungi incertae sedis</taxon>
        <taxon>Mucoromycota</taxon>
        <taxon>Mucoromycotina</taxon>
        <taxon>Mucoromycetes</taxon>
        <taxon>Mucorales</taxon>
        <taxon>Mucorineae</taxon>
        <taxon>Rhizopodaceae</taxon>
        <taxon>Rhizopus</taxon>
    </lineage>
</organism>
<evidence type="ECO:0000313" key="19">
    <source>
        <dbReference type="EMBL" id="KAG1308295.1"/>
    </source>
</evidence>
<dbReference type="Pfam" id="PF00271">
    <property type="entry name" value="Helicase_C"/>
    <property type="match status" value="1"/>
</dbReference>
<dbReference type="Pfam" id="PF13812">
    <property type="entry name" value="PPR_3"/>
    <property type="match status" value="2"/>
</dbReference>
<dbReference type="InterPro" id="IPR027417">
    <property type="entry name" value="P-loop_NTPase"/>
</dbReference>
<dbReference type="PROSITE" id="PS00039">
    <property type="entry name" value="DEAD_ATP_HELICASE"/>
    <property type="match status" value="1"/>
</dbReference>
<dbReference type="Pfam" id="PF23681">
    <property type="entry name" value="CTT_SPB4"/>
    <property type="match status" value="1"/>
</dbReference>
<keyword evidence="5 14" id="KW-0378">Hydrolase</keyword>
<keyword evidence="20" id="KW-1185">Reference proteome</keyword>
<sequence>MTAVPNIAGSWRSLEIPLSESILDTIDSFGFETMTPVQAGAIPLFMKNKDVVVEAVTGSGKTLAFVVPILEKLLRREEPLKNQEVGAIIITPTRELAQQIHTVFNKFIEDHERKDQIVCGLFIGGTTTLAEDIATFKRDCPRILIGTPGRLEELLTKSGQTVNTKELEVLVMDEADRLLDMGFSKQINTIIAYLPKQRRTGLFSATMTDAISELIRAGLRNPVRIVVKVEDLSNKGAVQRTPSTLEIDYLVCDADQKLLQMVRLLESELVQPEGARKFIVYFATCAMVDYFYKVLSRLSCLKPFSLHSLHGQMDTKRRSATYTAFTELSPAIPAVLLCTDVASRGLDISDLDYVIQLDPPQDPKAFSHRCGRAGRAGRRGKATVILVRGREELYVDFLKLRKIPLQRRPYILSKGKEIVNSVQNEDSGDEKATSVQVQDPSASEFMQEIRSIVKTDRDISDRGVKAFVSWTRSYSKHEASFIFRVKDINLGQLAMGFGLLRLPKMPELKQQNTDTFLEEKIDWDTFKYSDKMKEAKRQRELTEQKEKPQNQQKKKKLAWSEKVEAKERKSIRKEKKQKKKEYLKKQAEEEKEKEKRKIEDDQDDWEELAKEERLFKKKENVFEKIGDEEIAAIYKELSAPIPTKPKISSDFLEKLSLRFLDTRPQQLPPNKVQQLLPSGSNTTNDITEQLTEQKASSSLSQNYTIKDFESLIYANSIAKRPAEAKKVLELMQKYNIAPNVRAFNHLIDAYANANDLKHVISTFKKLKECGLKPDIYTYGSIIKAFVVNQRIDDAIVVFEKMKDHSIIPSQPIFANIISGCLKSGKVDKAWEVFDSMRLSYHQPDEVSYTLMLHACAKRGEVERALNLFEEMANYQLYPTDVTFNVLINACAKRADYYSEAFNLLEQMQEHYGFQPDKITFNTLLTACARKKDLAQARHILNTMWKDTEKKGTGSLLAPDSQTFTNLFWCYASYQPIKILNTNAKETSKSTELVTKENLLPVELPRKRSNVIKEVRQLFKFATSSNIEMTTALLNAYLTAHISQKQTKACIDIYTKTFEKYNVQKDGFTFSQMLEYCYKNKDGELGWKVWEDYQTFLESRHQALDASVDAGQGDVMEEKAKEAKREICAIQEGWTDEQQQKLSISMANLLARTNDIKNSLSIVATETRRVSKLGPPNLKDLMPVYNKCIQLEDDEAKRELIRLCTRDKKRIGSLKYKRVNT</sequence>
<keyword evidence="4 14" id="KW-0547">Nucleotide-binding</keyword>
<evidence type="ECO:0000256" key="9">
    <source>
        <dbReference type="ARBA" id="ARBA00023054"/>
    </source>
</evidence>
<name>A0A9P6X977_RHIOR</name>
<evidence type="ECO:0000256" key="6">
    <source>
        <dbReference type="ARBA" id="ARBA00022806"/>
    </source>
</evidence>
<feature type="domain" description="DEAD-box RNA helicase Q" evidence="18">
    <location>
        <begin position="11"/>
        <end position="39"/>
    </location>
</feature>
<feature type="repeat" description="PPR" evidence="13">
    <location>
        <begin position="916"/>
        <end position="950"/>
    </location>
</feature>
<evidence type="ECO:0000256" key="8">
    <source>
        <dbReference type="ARBA" id="ARBA00022884"/>
    </source>
</evidence>
<feature type="domain" description="Helicase C-terminal" evidence="17">
    <location>
        <begin position="257"/>
        <end position="426"/>
    </location>
</feature>
<dbReference type="PROSITE" id="PS51375">
    <property type="entry name" value="PPR"/>
    <property type="match status" value="6"/>
</dbReference>
<feature type="repeat" description="PPR" evidence="13">
    <location>
        <begin position="879"/>
        <end position="910"/>
    </location>
</feature>
<dbReference type="NCBIfam" id="TIGR00756">
    <property type="entry name" value="PPR"/>
    <property type="match status" value="5"/>
</dbReference>
<dbReference type="SMART" id="SM00487">
    <property type="entry name" value="DEXDc"/>
    <property type="match status" value="1"/>
</dbReference>
<comment type="function">
    <text evidence="14">RNA helicase.</text>
</comment>
<accession>A0A9P6X977</accession>
<feature type="repeat" description="PPR" evidence="13">
    <location>
        <begin position="844"/>
        <end position="878"/>
    </location>
</feature>
<comment type="caution">
    <text evidence="19">The sequence shown here is derived from an EMBL/GenBank/DDBJ whole genome shotgun (WGS) entry which is preliminary data.</text>
</comment>
<dbReference type="PROSITE" id="PS51194">
    <property type="entry name" value="HELICASE_CTER"/>
    <property type="match status" value="1"/>
</dbReference>
<keyword evidence="3" id="KW-0698">rRNA processing</keyword>
<dbReference type="InterPro" id="IPR011545">
    <property type="entry name" value="DEAD/DEAH_box_helicase_dom"/>
</dbReference>
<dbReference type="Proteomes" id="UP000716291">
    <property type="component" value="Unassembled WGS sequence"/>
</dbReference>
<dbReference type="GO" id="GO:0003724">
    <property type="term" value="F:RNA helicase activity"/>
    <property type="evidence" value="ECO:0007669"/>
    <property type="project" value="UniProtKB-EC"/>
</dbReference>
<dbReference type="Pfam" id="PF00270">
    <property type="entry name" value="DEAD"/>
    <property type="match status" value="1"/>
</dbReference>
<evidence type="ECO:0000256" key="11">
    <source>
        <dbReference type="ARBA" id="ARBA00047984"/>
    </source>
</evidence>
<dbReference type="Gene3D" id="3.40.50.300">
    <property type="entry name" value="P-loop containing nucleotide triphosphate hydrolases"/>
    <property type="match status" value="2"/>
</dbReference>
<comment type="catalytic activity">
    <reaction evidence="11 14">
        <text>ATP + H2O = ADP + phosphate + H(+)</text>
        <dbReference type="Rhea" id="RHEA:13065"/>
        <dbReference type="ChEBI" id="CHEBI:15377"/>
        <dbReference type="ChEBI" id="CHEBI:15378"/>
        <dbReference type="ChEBI" id="CHEBI:30616"/>
        <dbReference type="ChEBI" id="CHEBI:43474"/>
        <dbReference type="ChEBI" id="CHEBI:456216"/>
        <dbReference type="EC" id="3.6.4.13"/>
    </reaction>
</comment>
<dbReference type="PANTHER" id="PTHR24031">
    <property type="entry name" value="RNA HELICASE"/>
    <property type="match status" value="1"/>
</dbReference>
<dbReference type="InterPro" id="IPR011990">
    <property type="entry name" value="TPR-like_helical_dom_sf"/>
</dbReference>
<evidence type="ECO:0000256" key="14">
    <source>
        <dbReference type="RuleBase" id="RU365068"/>
    </source>
</evidence>
<dbReference type="EC" id="3.6.4.13" evidence="14"/>
<feature type="repeat" description="PPR" evidence="13">
    <location>
        <begin position="774"/>
        <end position="808"/>
    </location>
</feature>
<feature type="short sequence motif" description="Q motif" evidence="12">
    <location>
        <begin position="11"/>
        <end position="39"/>
    </location>
</feature>
<dbReference type="InterPro" id="IPR056330">
    <property type="entry name" value="CTT_SPB4"/>
</dbReference>
<evidence type="ECO:0000259" key="16">
    <source>
        <dbReference type="PROSITE" id="PS51192"/>
    </source>
</evidence>
<dbReference type="PROSITE" id="PS51195">
    <property type="entry name" value="Q_MOTIF"/>
    <property type="match status" value="1"/>
</dbReference>
<comment type="domain">
    <text evidence="14">The Q motif is unique to and characteristic of the DEAD box family of RNA helicases and controls ATP binding and hydrolysis.</text>
</comment>
<evidence type="ECO:0000256" key="13">
    <source>
        <dbReference type="PROSITE-ProRule" id="PRU00708"/>
    </source>
</evidence>
<evidence type="ECO:0000313" key="20">
    <source>
        <dbReference type="Proteomes" id="UP000716291"/>
    </source>
</evidence>
<dbReference type="GO" id="GO:0005730">
    <property type="term" value="C:nucleolus"/>
    <property type="evidence" value="ECO:0007669"/>
    <property type="project" value="UniProtKB-SubCell"/>
</dbReference>
<dbReference type="Gene3D" id="1.25.40.10">
    <property type="entry name" value="Tetratricopeptide repeat domain"/>
    <property type="match status" value="2"/>
</dbReference>
<evidence type="ECO:0000256" key="15">
    <source>
        <dbReference type="SAM" id="MobiDB-lite"/>
    </source>
</evidence>
<evidence type="ECO:0000256" key="10">
    <source>
        <dbReference type="ARBA" id="ARBA00038002"/>
    </source>
</evidence>
<dbReference type="PROSITE" id="PS51192">
    <property type="entry name" value="HELICASE_ATP_BIND_1"/>
    <property type="match status" value="1"/>
</dbReference>
<feature type="compositionally biased region" description="Basic residues" evidence="15">
    <location>
        <begin position="569"/>
        <end position="582"/>
    </location>
</feature>
<evidence type="ECO:0000259" key="18">
    <source>
        <dbReference type="PROSITE" id="PS51195"/>
    </source>
</evidence>
<dbReference type="SMART" id="SM01178">
    <property type="entry name" value="DUF4217"/>
    <property type="match status" value="1"/>
</dbReference>
<evidence type="ECO:0000256" key="1">
    <source>
        <dbReference type="ARBA" id="ARBA00004604"/>
    </source>
</evidence>
<dbReference type="SMART" id="SM00490">
    <property type="entry name" value="HELICc"/>
    <property type="match status" value="1"/>
</dbReference>
<evidence type="ECO:0000256" key="5">
    <source>
        <dbReference type="ARBA" id="ARBA00022801"/>
    </source>
</evidence>
<feature type="repeat" description="PPR" evidence="13">
    <location>
        <begin position="739"/>
        <end position="773"/>
    </location>
</feature>
<dbReference type="InterPro" id="IPR014001">
    <property type="entry name" value="Helicase_ATP-bd"/>
</dbReference>
<dbReference type="InterPro" id="IPR002885">
    <property type="entry name" value="PPR_rpt"/>
</dbReference>
<evidence type="ECO:0000256" key="3">
    <source>
        <dbReference type="ARBA" id="ARBA00022552"/>
    </source>
</evidence>
<gene>
    <name evidence="19" type="ORF">G6F64_006156</name>
</gene>
<feature type="repeat" description="PPR" evidence="13">
    <location>
        <begin position="809"/>
        <end position="843"/>
    </location>
</feature>
<feature type="compositionally biased region" description="Basic and acidic residues" evidence="15">
    <location>
        <begin position="558"/>
        <end position="568"/>
    </location>
</feature>
<dbReference type="InterPro" id="IPR000629">
    <property type="entry name" value="RNA-helicase_DEAD-box_CS"/>
</dbReference>
<comment type="similarity">
    <text evidence="10">Belongs to the DEAD box helicase family. DDX55/SPB4 subfamily.</text>
</comment>
<dbReference type="GO" id="GO:0016787">
    <property type="term" value="F:hydrolase activity"/>
    <property type="evidence" value="ECO:0007669"/>
    <property type="project" value="UniProtKB-KW"/>
</dbReference>